<keyword evidence="2" id="KW-0813">Transport</keyword>
<feature type="domain" description="Major facilitator superfamily (MFS) profile" evidence="7">
    <location>
        <begin position="1"/>
        <end position="437"/>
    </location>
</feature>
<keyword evidence="5 6" id="KW-0472">Membrane</keyword>
<evidence type="ECO:0000313" key="8">
    <source>
        <dbReference type="EMBL" id="OCG73395.1"/>
    </source>
</evidence>
<dbReference type="InterPro" id="IPR036259">
    <property type="entry name" value="MFS_trans_sf"/>
</dbReference>
<keyword evidence="9" id="KW-1185">Reference proteome</keyword>
<evidence type="ECO:0000256" key="3">
    <source>
        <dbReference type="ARBA" id="ARBA00022692"/>
    </source>
</evidence>
<evidence type="ECO:0000256" key="2">
    <source>
        <dbReference type="ARBA" id="ARBA00022448"/>
    </source>
</evidence>
<dbReference type="InterPro" id="IPR020846">
    <property type="entry name" value="MFS_dom"/>
</dbReference>
<name>A0A1B9N9X2_9MICO</name>
<feature type="transmembrane region" description="Helical" evidence="6">
    <location>
        <begin position="274"/>
        <end position="298"/>
    </location>
</feature>
<feature type="transmembrane region" description="Helical" evidence="6">
    <location>
        <begin position="53"/>
        <end position="72"/>
    </location>
</feature>
<evidence type="ECO:0000259" key="7">
    <source>
        <dbReference type="PROSITE" id="PS50850"/>
    </source>
</evidence>
<evidence type="ECO:0000313" key="9">
    <source>
        <dbReference type="Proteomes" id="UP000093355"/>
    </source>
</evidence>
<protein>
    <submittedName>
        <fullName evidence="8">MFS transporter permease</fullName>
    </submittedName>
</protein>
<dbReference type="PANTHER" id="PTHR42718">
    <property type="entry name" value="MAJOR FACILITATOR SUPERFAMILY MULTIDRUG TRANSPORTER MFSC"/>
    <property type="match status" value="1"/>
</dbReference>
<dbReference type="PROSITE" id="PS50850">
    <property type="entry name" value="MFS"/>
    <property type="match status" value="1"/>
</dbReference>
<evidence type="ECO:0000256" key="4">
    <source>
        <dbReference type="ARBA" id="ARBA00022989"/>
    </source>
</evidence>
<dbReference type="GO" id="GO:0005886">
    <property type="term" value="C:plasma membrane"/>
    <property type="evidence" value="ECO:0007669"/>
    <property type="project" value="UniProtKB-SubCell"/>
</dbReference>
<dbReference type="SUPFAM" id="SSF103473">
    <property type="entry name" value="MFS general substrate transporter"/>
    <property type="match status" value="2"/>
</dbReference>
<reference evidence="8 9" key="1">
    <citation type="submission" date="2016-05" db="EMBL/GenBank/DDBJ databases">
        <authorList>
            <person name="Lavstsen T."/>
            <person name="Jespersen J.S."/>
        </authorList>
    </citation>
    <scope>NUCLEOTIDE SEQUENCE [LARGE SCALE GENOMIC DNA]</scope>
    <source>
        <strain evidence="8 9">YLB-01</strain>
    </source>
</reference>
<feature type="transmembrane region" description="Helical" evidence="6">
    <location>
        <begin position="310"/>
        <end position="328"/>
    </location>
</feature>
<keyword evidence="3 6" id="KW-0812">Transmembrane</keyword>
<dbReference type="AlphaFoldDB" id="A0A1B9N9X2"/>
<feature type="transmembrane region" description="Helical" evidence="6">
    <location>
        <begin position="334"/>
        <end position="358"/>
    </location>
</feature>
<dbReference type="CDD" id="cd17504">
    <property type="entry name" value="MFS_MMR_MDR_like"/>
    <property type="match status" value="1"/>
</dbReference>
<keyword evidence="4 6" id="KW-1133">Transmembrane helix</keyword>
<dbReference type="PANTHER" id="PTHR42718:SF9">
    <property type="entry name" value="MAJOR FACILITATOR SUPERFAMILY MULTIDRUG TRANSPORTER MFSC"/>
    <property type="match status" value="1"/>
</dbReference>
<feature type="transmembrane region" description="Helical" evidence="6">
    <location>
        <begin position="110"/>
        <end position="132"/>
    </location>
</feature>
<evidence type="ECO:0000256" key="1">
    <source>
        <dbReference type="ARBA" id="ARBA00004651"/>
    </source>
</evidence>
<feature type="transmembrane region" description="Helical" evidence="6">
    <location>
        <begin position="171"/>
        <end position="190"/>
    </location>
</feature>
<dbReference type="Gene3D" id="1.20.1250.20">
    <property type="entry name" value="MFS general substrate transporter like domains"/>
    <property type="match status" value="2"/>
</dbReference>
<feature type="transmembrane region" description="Helical" evidence="6">
    <location>
        <begin position="23"/>
        <end position="41"/>
    </location>
</feature>
<gene>
    <name evidence="8" type="ORF">A7J15_08210</name>
</gene>
<feature type="transmembrane region" description="Helical" evidence="6">
    <location>
        <begin position="234"/>
        <end position="254"/>
    </location>
</feature>
<evidence type="ECO:0000256" key="5">
    <source>
        <dbReference type="ARBA" id="ARBA00023136"/>
    </source>
</evidence>
<sequence length="448" mass="46392">MFTLVVPIQSELPELLDASRQDTAWVVTITLLVAACATPISGRLGDMYGKRRIVLILIGFLLLGSIVAALSPNIVGLIIGRGLQGATTGVIPLGIAIMRDVLPPARLGTAVALMSATMGVGGSLGMPVSAWVVENLDWHALFWIAAGLGIVAAALVVAFVPPSVLRAPGRFDVPGVIGLTIALSGILLAISRGSDWGWLSPATLGAGLGGVAVLLLWGWYQLRTPEPLLDLRVAARPAVLFTNLTAICMGFALFGSNVTLPQMLELPAGTGSGFGLGVFETALIVMPAGLIMMLISPLSGWLERVLGPRIMLSAGTGFVALSYVYLLLWNDHVAHLFIANLIVGVGIGLSFAAMPMLIMRSVPAAETGASNGINALARSLGTSTASTVMAAVLAAMVVEYDGVAVPTLDAFLLCFWLGAITGAAACLLSLFIPRRPPVEAHPSVPARG</sequence>
<dbReference type="GO" id="GO:0022857">
    <property type="term" value="F:transmembrane transporter activity"/>
    <property type="evidence" value="ECO:0007669"/>
    <property type="project" value="InterPro"/>
</dbReference>
<comment type="subcellular location">
    <subcellularLocation>
        <location evidence="1">Cell membrane</location>
        <topology evidence="1">Multi-pass membrane protein</topology>
    </subcellularLocation>
</comment>
<dbReference type="InterPro" id="IPR011701">
    <property type="entry name" value="MFS"/>
</dbReference>
<feature type="transmembrane region" description="Helical" evidence="6">
    <location>
        <begin position="202"/>
        <end position="222"/>
    </location>
</feature>
<organism evidence="8 9">
    <name type="scientific">Microbacterium sediminis</name>
    <dbReference type="NCBI Taxonomy" id="904291"/>
    <lineage>
        <taxon>Bacteria</taxon>
        <taxon>Bacillati</taxon>
        <taxon>Actinomycetota</taxon>
        <taxon>Actinomycetes</taxon>
        <taxon>Micrococcales</taxon>
        <taxon>Microbacteriaceae</taxon>
        <taxon>Microbacterium</taxon>
    </lineage>
</organism>
<dbReference type="EMBL" id="LXMD01000025">
    <property type="protein sequence ID" value="OCG73395.1"/>
    <property type="molecule type" value="Genomic_DNA"/>
</dbReference>
<accession>A0A1B9N9X2</accession>
<evidence type="ECO:0000256" key="6">
    <source>
        <dbReference type="SAM" id="Phobius"/>
    </source>
</evidence>
<feature type="transmembrane region" description="Helical" evidence="6">
    <location>
        <begin position="410"/>
        <end position="432"/>
    </location>
</feature>
<proteinExistence type="predicted"/>
<feature type="transmembrane region" description="Helical" evidence="6">
    <location>
        <begin position="379"/>
        <end position="398"/>
    </location>
</feature>
<dbReference type="Proteomes" id="UP000093355">
    <property type="component" value="Unassembled WGS sequence"/>
</dbReference>
<dbReference type="Pfam" id="PF07690">
    <property type="entry name" value="MFS_1"/>
    <property type="match status" value="1"/>
</dbReference>
<dbReference type="STRING" id="904291.A7J15_08210"/>
<comment type="caution">
    <text evidence="8">The sequence shown here is derived from an EMBL/GenBank/DDBJ whole genome shotgun (WGS) entry which is preliminary data.</text>
</comment>
<feature type="transmembrane region" description="Helical" evidence="6">
    <location>
        <begin position="138"/>
        <end position="159"/>
    </location>
</feature>
<dbReference type="RefSeq" id="WP_067027082.1">
    <property type="nucleotide sequence ID" value="NZ_CP038256.1"/>
</dbReference>